<dbReference type="EMBL" id="FTOO01000007">
    <property type="protein sequence ID" value="SIS92748.1"/>
    <property type="molecule type" value="Genomic_DNA"/>
</dbReference>
<dbReference type="RefSeq" id="WP_076347317.1">
    <property type="nucleotide sequence ID" value="NZ_FTOO01000007.1"/>
</dbReference>
<evidence type="ECO:0000313" key="3">
    <source>
        <dbReference type="Proteomes" id="UP000186156"/>
    </source>
</evidence>
<keyword evidence="1" id="KW-0472">Membrane</keyword>
<reference evidence="3" key="1">
    <citation type="submission" date="2017-01" db="EMBL/GenBank/DDBJ databases">
        <authorList>
            <person name="Varghese N."/>
            <person name="Submissions S."/>
        </authorList>
    </citation>
    <scope>NUCLEOTIDE SEQUENCE [LARGE SCALE GENOMIC DNA]</scope>
    <source>
        <strain evidence="3">DSM 16176</strain>
    </source>
</reference>
<evidence type="ECO:0008006" key="4">
    <source>
        <dbReference type="Google" id="ProtNLM"/>
    </source>
</evidence>
<feature type="transmembrane region" description="Helical" evidence="1">
    <location>
        <begin position="43"/>
        <end position="62"/>
    </location>
</feature>
<keyword evidence="3" id="KW-1185">Reference proteome</keyword>
<proteinExistence type="predicted"/>
<dbReference type="Pfam" id="PF04070">
    <property type="entry name" value="DUF378"/>
    <property type="match status" value="1"/>
</dbReference>
<organism evidence="2 3">
    <name type="scientific">Alicyclobacillus vulcanalis</name>
    <dbReference type="NCBI Taxonomy" id="252246"/>
    <lineage>
        <taxon>Bacteria</taxon>
        <taxon>Bacillati</taxon>
        <taxon>Bacillota</taxon>
        <taxon>Bacilli</taxon>
        <taxon>Bacillales</taxon>
        <taxon>Alicyclobacillaceae</taxon>
        <taxon>Alicyclobacillus</taxon>
    </lineage>
</organism>
<evidence type="ECO:0000313" key="2">
    <source>
        <dbReference type="EMBL" id="SIS92748.1"/>
    </source>
</evidence>
<name>A0A1N7N395_9BACL</name>
<dbReference type="STRING" id="252246.SAMN05421799_10730"/>
<sequence length="69" mass="7545">MRWNAVDWIAWALVVIGGINWGLIGFANYNLVGAIFGATWLSHFVYALVGLGALWQLIAVLAKSQAVRT</sequence>
<feature type="transmembrane region" description="Helical" evidence="1">
    <location>
        <begin position="9"/>
        <end position="31"/>
    </location>
</feature>
<dbReference type="Proteomes" id="UP000186156">
    <property type="component" value="Unassembled WGS sequence"/>
</dbReference>
<keyword evidence="1" id="KW-0812">Transmembrane</keyword>
<gene>
    <name evidence="2" type="ORF">SAMN05421799_10730</name>
</gene>
<evidence type="ECO:0000256" key="1">
    <source>
        <dbReference type="SAM" id="Phobius"/>
    </source>
</evidence>
<dbReference type="OrthoDB" id="9812136at2"/>
<accession>A0A1N7N395</accession>
<dbReference type="PANTHER" id="PTHR37304">
    <property type="entry name" value="MEMBRANE PROTEIN-RELATED"/>
    <property type="match status" value="1"/>
</dbReference>
<protein>
    <recommendedName>
        <fullName evidence="4">DUF378 domain-containing protein</fullName>
    </recommendedName>
</protein>
<keyword evidence="1" id="KW-1133">Transmembrane helix</keyword>
<dbReference type="PANTHER" id="PTHR37304:SF1">
    <property type="entry name" value="MEMBRANE PROTEIN"/>
    <property type="match status" value="1"/>
</dbReference>
<dbReference type="InterPro" id="IPR007211">
    <property type="entry name" value="DUF378"/>
</dbReference>
<dbReference type="AlphaFoldDB" id="A0A1N7N395"/>